<accession>A0A8T1W248</accession>
<feature type="chain" id="PRO_5035731019" description="Secreted protein" evidence="1">
    <location>
        <begin position="19"/>
        <end position="250"/>
    </location>
</feature>
<organism evidence="2 3">
    <name type="scientific">Phytophthora boehmeriae</name>
    <dbReference type="NCBI Taxonomy" id="109152"/>
    <lineage>
        <taxon>Eukaryota</taxon>
        <taxon>Sar</taxon>
        <taxon>Stramenopiles</taxon>
        <taxon>Oomycota</taxon>
        <taxon>Peronosporomycetes</taxon>
        <taxon>Peronosporales</taxon>
        <taxon>Peronosporaceae</taxon>
        <taxon>Phytophthora</taxon>
    </lineage>
</organism>
<dbReference type="EMBL" id="JAGDFL010000522">
    <property type="protein sequence ID" value="KAG7386183.1"/>
    <property type="molecule type" value="Genomic_DNA"/>
</dbReference>
<name>A0A8T1W248_9STRA</name>
<evidence type="ECO:0000313" key="2">
    <source>
        <dbReference type="EMBL" id="KAG7386183.1"/>
    </source>
</evidence>
<dbReference type="OrthoDB" id="164632at2759"/>
<dbReference type="Proteomes" id="UP000693981">
    <property type="component" value="Unassembled WGS sequence"/>
</dbReference>
<evidence type="ECO:0008006" key="4">
    <source>
        <dbReference type="Google" id="ProtNLM"/>
    </source>
</evidence>
<feature type="signal peptide" evidence="1">
    <location>
        <begin position="1"/>
        <end position="18"/>
    </location>
</feature>
<evidence type="ECO:0000256" key="1">
    <source>
        <dbReference type="SAM" id="SignalP"/>
    </source>
</evidence>
<gene>
    <name evidence="2" type="ORF">PHYBOEH_008767</name>
</gene>
<evidence type="ECO:0000313" key="3">
    <source>
        <dbReference type="Proteomes" id="UP000693981"/>
    </source>
</evidence>
<protein>
    <recommendedName>
        <fullName evidence="4">Secreted protein</fullName>
    </recommendedName>
</protein>
<keyword evidence="3" id="KW-1185">Reference proteome</keyword>
<dbReference type="AlphaFoldDB" id="A0A8T1W248"/>
<comment type="caution">
    <text evidence="2">The sequence shown here is derived from an EMBL/GenBank/DDBJ whole genome shotgun (WGS) entry which is preliminary data.</text>
</comment>
<keyword evidence="1" id="KW-0732">Signal</keyword>
<reference evidence="2" key="1">
    <citation type="submission" date="2021-02" db="EMBL/GenBank/DDBJ databases">
        <authorList>
            <person name="Palmer J.M."/>
        </authorList>
    </citation>
    <scope>NUCLEOTIDE SEQUENCE</scope>
    <source>
        <strain evidence="2">SCRP23</strain>
    </source>
</reference>
<sequence length="250" mass="26836">MKFLSLVTLTLGADLVNGHGYLSQPAASFQGGAVVTKYEALMTESCDPAFAGLKWDDNPEANTATFASAFPNSQFDTLRALMDSAAPSCGNTVTTGAPVDVSSLSSMKWQNDQEMAGFIDSHHGPCEAWIDGSDGSSTRVLQTDDCRRDYTGYPAEIPIDFSSCSGDCTFTFYWLALHEPNWQVYKQCAPIVNGGSTESRSALKSTSTTSAPAVLLSAEEATTDTTEPADSVYTTTSRCRARRRNLRSGN</sequence>
<proteinExistence type="predicted"/>